<evidence type="ECO:0000313" key="2">
    <source>
        <dbReference type="EMBL" id="OSD06504.1"/>
    </source>
</evidence>
<name>A0A1Y2J119_TRAC3</name>
<feature type="region of interest" description="Disordered" evidence="1">
    <location>
        <begin position="166"/>
        <end position="189"/>
    </location>
</feature>
<feature type="compositionally biased region" description="Basic and acidic residues" evidence="1">
    <location>
        <begin position="1"/>
        <end position="17"/>
    </location>
</feature>
<dbReference type="Proteomes" id="UP000193067">
    <property type="component" value="Unassembled WGS sequence"/>
</dbReference>
<proteinExistence type="predicted"/>
<dbReference type="EMBL" id="KZ084090">
    <property type="protein sequence ID" value="OSD06504.1"/>
    <property type="molecule type" value="Genomic_DNA"/>
</dbReference>
<evidence type="ECO:0000256" key="1">
    <source>
        <dbReference type="SAM" id="MobiDB-lite"/>
    </source>
</evidence>
<gene>
    <name evidence="2" type="ORF">PYCCODRAFT_941137</name>
</gene>
<feature type="region of interest" description="Disordered" evidence="1">
    <location>
        <begin position="1"/>
        <end position="64"/>
    </location>
</feature>
<reference evidence="2 3" key="1">
    <citation type="journal article" date="2015" name="Biotechnol. Biofuels">
        <title>Enhanced degradation of softwood versus hardwood by the white-rot fungus Pycnoporus coccineus.</title>
        <authorList>
            <person name="Couturier M."/>
            <person name="Navarro D."/>
            <person name="Chevret D."/>
            <person name="Henrissat B."/>
            <person name="Piumi F."/>
            <person name="Ruiz-Duenas F.J."/>
            <person name="Martinez A.T."/>
            <person name="Grigoriev I.V."/>
            <person name="Riley R."/>
            <person name="Lipzen A."/>
            <person name="Berrin J.G."/>
            <person name="Master E.R."/>
            <person name="Rosso M.N."/>
        </authorList>
    </citation>
    <scope>NUCLEOTIDE SEQUENCE [LARGE SCALE GENOMIC DNA]</scope>
    <source>
        <strain evidence="2 3">BRFM310</strain>
    </source>
</reference>
<organism evidence="2 3">
    <name type="scientific">Trametes coccinea (strain BRFM310)</name>
    <name type="common">Pycnoporus coccineus</name>
    <dbReference type="NCBI Taxonomy" id="1353009"/>
    <lineage>
        <taxon>Eukaryota</taxon>
        <taxon>Fungi</taxon>
        <taxon>Dikarya</taxon>
        <taxon>Basidiomycota</taxon>
        <taxon>Agaricomycotina</taxon>
        <taxon>Agaricomycetes</taxon>
        <taxon>Polyporales</taxon>
        <taxon>Polyporaceae</taxon>
        <taxon>Trametes</taxon>
    </lineage>
</organism>
<keyword evidence="3" id="KW-1185">Reference proteome</keyword>
<accession>A0A1Y2J119</accession>
<sequence>MPIRLKEQRILRHESRSYEIPSPCRKTAELSMNHNPHDGHERGHGGEDESRAIEARRARRSASAIEDAIDSGRVADDARLATFSRTPRPRAVASCSCSLLTPIYCISDLQQCLAFHLPVDRRSVLQFQRVPFAAPLPDHDRLSPQQPCSHCILSWSRRNSTTCTLPSRRTTAHADPSTGVVEGRRKRSARTERLRRNRVRRVVEVRYERLLCLSLSRPRLLSPFPD</sequence>
<protein>
    <submittedName>
        <fullName evidence="2">Uncharacterized protein</fullName>
    </submittedName>
</protein>
<feature type="compositionally biased region" description="Basic and acidic residues" evidence="1">
    <location>
        <begin position="35"/>
        <end position="56"/>
    </location>
</feature>
<dbReference type="AlphaFoldDB" id="A0A1Y2J119"/>
<evidence type="ECO:0000313" key="3">
    <source>
        <dbReference type="Proteomes" id="UP000193067"/>
    </source>
</evidence>